<comment type="caution">
    <text evidence="1">The sequence shown here is derived from an EMBL/GenBank/DDBJ whole genome shotgun (WGS) entry which is preliminary data.</text>
</comment>
<proteinExistence type="predicted"/>
<evidence type="ECO:0008006" key="3">
    <source>
        <dbReference type="Google" id="ProtNLM"/>
    </source>
</evidence>
<organism evidence="1 2">
    <name type="scientific">Phytophthora citrophthora</name>
    <dbReference type="NCBI Taxonomy" id="4793"/>
    <lineage>
        <taxon>Eukaryota</taxon>
        <taxon>Sar</taxon>
        <taxon>Stramenopiles</taxon>
        <taxon>Oomycota</taxon>
        <taxon>Peronosporomycetes</taxon>
        <taxon>Peronosporales</taxon>
        <taxon>Peronosporaceae</taxon>
        <taxon>Phytophthora</taxon>
    </lineage>
</organism>
<protein>
    <recommendedName>
        <fullName evidence="3">RxLR effector protein</fullName>
    </recommendedName>
</protein>
<dbReference type="Proteomes" id="UP001259832">
    <property type="component" value="Unassembled WGS sequence"/>
</dbReference>
<keyword evidence="2" id="KW-1185">Reference proteome</keyword>
<accession>A0AAD9GKF1</accession>
<sequence>MSTSLTENKTFLRRSNEEERVNVNKADDLVDKADNILIDKVVNILADKMAADVPSMVKLFGRWKGHTLDEMLKTPAGAVLARASNKKFMNMFNLYGEYLLLGAEGFMKKRGQ</sequence>
<evidence type="ECO:0000313" key="2">
    <source>
        <dbReference type="Proteomes" id="UP001259832"/>
    </source>
</evidence>
<gene>
    <name evidence="1" type="ORF">P3T76_008332</name>
</gene>
<dbReference type="EMBL" id="JASMQC010000015">
    <property type="protein sequence ID" value="KAK1940009.1"/>
    <property type="molecule type" value="Genomic_DNA"/>
</dbReference>
<evidence type="ECO:0000313" key="1">
    <source>
        <dbReference type="EMBL" id="KAK1940009.1"/>
    </source>
</evidence>
<dbReference type="AlphaFoldDB" id="A0AAD9GKF1"/>
<name>A0AAD9GKF1_9STRA</name>
<reference evidence="1" key="1">
    <citation type="submission" date="2023-08" db="EMBL/GenBank/DDBJ databases">
        <title>Reference Genome Resource for the Citrus Pathogen Phytophthora citrophthora.</title>
        <authorList>
            <person name="Moller H."/>
            <person name="Coetzee B."/>
            <person name="Rose L.J."/>
            <person name="Van Niekerk J.M."/>
        </authorList>
    </citation>
    <scope>NUCLEOTIDE SEQUENCE</scope>
    <source>
        <strain evidence="1">STE-U-9442</strain>
    </source>
</reference>